<name>A0A401IPW3_9LACO</name>
<dbReference type="SUPFAM" id="SSF52540">
    <property type="entry name" value="P-loop containing nucleoside triphosphate hydrolases"/>
    <property type="match status" value="1"/>
</dbReference>
<keyword evidence="2" id="KW-1185">Reference proteome</keyword>
<evidence type="ECO:0000313" key="1">
    <source>
        <dbReference type="EMBL" id="GBG93578.1"/>
    </source>
</evidence>
<gene>
    <name evidence="1" type="ORF">LFYK43_00370</name>
</gene>
<organism evidence="1 2">
    <name type="scientific">Ligilactobacillus salitolerans</name>
    <dbReference type="NCBI Taxonomy" id="1808352"/>
    <lineage>
        <taxon>Bacteria</taxon>
        <taxon>Bacillati</taxon>
        <taxon>Bacillota</taxon>
        <taxon>Bacilli</taxon>
        <taxon>Lactobacillales</taxon>
        <taxon>Lactobacillaceae</taxon>
        <taxon>Ligilactobacillus</taxon>
    </lineage>
</organism>
<dbReference type="EMBL" id="BFFP01000001">
    <property type="protein sequence ID" value="GBG93578.1"/>
    <property type="molecule type" value="Genomic_DNA"/>
</dbReference>
<accession>A0A401IPW3</accession>
<protein>
    <recommendedName>
        <fullName evidence="3">UDP-N-acetylglucosamine kinase</fullName>
    </recommendedName>
</protein>
<proteinExistence type="predicted"/>
<dbReference type="Proteomes" id="UP000286848">
    <property type="component" value="Unassembled WGS sequence"/>
</dbReference>
<dbReference type="Pfam" id="PF13671">
    <property type="entry name" value="AAA_33"/>
    <property type="match status" value="1"/>
</dbReference>
<reference evidence="1 2" key="1">
    <citation type="journal article" date="2019" name="Int. J. Syst. Evol. Microbiol.">
        <title>Lactobacillus salitolerans sp. nov., a novel lactic acid bacterium isolated from spent mushroom substrates.</title>
        <authorList>
            <person name="Tohno M."/>
            <person name="Tanizawa Y."/>
            <person name="Kojima Y."/>
            <person name="Sakamoto M."/>
            <person name="Nakamura Y."/>
            <person name="Ohkuma M."/>
            <person name="Kobayashi H."/>
        </authorList>
    </citation>
    <scope>NUCLEOTIDE SEQUENCE [LARGE SCALE GENOMIC DNA]</scope>
    <source>
        <strain evidence="1 2">YK43</strain>
    </source>
</reference>
<dbReference type="AlphaFoldDB" id="A0A401IPW3"/>
<dbReference type="OrthoDB" id="9781848at2"/>
<comment type="caution">
    <text evidence="1">The sequence shown here is derived from an EMBL/GenBank/DDBJ whole genome shotgun (WGS) entry which is preliminary data.</text>
</comment>
<dbReference type="NCBIfam" id="NF005255">
    <property type="entry name" value="PRK06762.2-2"/>
    <property type="match status" value="1"/>
</dbReference>
<dbReference type="RefSeq" id="WP_124974238.1">
    <property type="nucleotide sequence ID" value="NZ_BFFP01000001.1"/>
</dbReference>
<sequence length="165" mass="19351">MTKLIILRGNSGSGKTTTAYRLQQALQPAQVLVVGQDVVRRQMLNVKDTPGNPSIELMEYLCRFGKNRYDYVILEGILGAAKYRDMLLHLLSFFEKKTFVYYFDLPFEETVRRNNQRATARRFDMETLHKWWLEKDFLQVPEERAISAEMNPEQLVNRITTDLNN</sequence>
<evidence type="ECO:0008006" key="3">
    <source>
        <dbReference type="Google" id="ProtNLM"/>
    </source>
</evidence>
<dbReference type="InterPro" id="IPR027417">
    <property type="entry name" value="P-loop_NTPase"/>
</dbReference>
<evidence type="ECO:0000313" key="2">
    <source>
        <dbReference type="Proteomes" id="UP000286848"/>
    </source>
</evidence>
<dbReference type="Gene3D" id="3.40.50.300">
    <property type="entry name" value="P-loop containing nucleotide triphosphate hydrolases"/>
    <property type="match status" value="1"/>
</dbReference>